<keyword evidence="1" id="KW-0732">Signal</keyword>
<keyword evidence="3" id="KW-1185">Reference proteome</keyword>
<comment type="caution">
    <text evidence="2">The sequence shown here is derived from an EMBL/GenBank/DDBJ whole genome shotgun (WGS) entry which is preliminary data.</text>
</comment>
<reference evidence="3" key="1">
    <citation type="submission" date="2023-07" db="EMBL/GenBank/DDBJ databases">
        <title>Genome sequencing of Purple Non-Sulfur Bacteria from various extreme environments.</title>
        <authorList>
            <person name="Mayer M."/>
        </authorList>
    </citation>
    <scope>NUCLEOTIDE SEQUENCE [LARGE SCALE GENOMIC DNA]</scope>
    <source>
        <strain evidence="3">DSM 17935</strain>
    </source>
</reference>
<evidence type="ECO:0000313" key="2">
    <source>
        <dbReference type="EMBL" id="MCW2305756.1"/>
    </source>
</evidence>
<evidence type="ECO:0000313" key="3">
    <source>
        <dbReference type="Proteomes" id="UP001209755"/>
    </source>
</evidence>
<proteinExistence type="predicted"/>
<feature type="chain" id="PRO_5046350090" evidence="1">
    <location>
        <begin position="19"/>
        <end position="203"/>
    </location>
</feature>
<accession>A0ABT3H5X3</accession>
<dbReference type="RefSeq" id="WP_264599443.1">
    <property type="nucleotide sequence ID" value="NZ_JAOQNS010000001.1"/>
</dbReference>
<organism evidence="2 3">
    <name type="scientific">Rhodobium gokarnense</name>
    <dbReference type="NCBI Taxonomy" id="364296"/>
    <lineage>
        <taxon>Bacteria</taxon>
        <taxon>Pseudomonadati</taxon>
        <taxon>Pseudomonadota</taxon>
        <taxon>Alphaproteobacteria</taxon>
        <taxon>Hyphomicrobiales</taxon>
        <taxon>Rhodobiaceae</taxon>
        <taxon>Rhodobium</taxon>
    </lineage>
</organism>
<dbReference type="Proteomes" id="UP001209755">
    <property type="component" value="Unassembled WGS sequence"/>
</dbReference>
<gene>
    <name evidence="2" type="ORF">M2319_000072</name>
</gene>
<dbReference type="EMBL" id="JAOQNS010000001">
    <property type="protein sequence ID" value="MCW2305756.1"/>
    <property type="molecule type" value="Genomic_DNA"/>
</dbReference>
<evidence type="ECO:0000256" key="1">
    <source>
        <dbReference type="SAM" id="SignalP"/>
    </source>
</evidence>
<sequence length="203" mass="22605">MRAFLASAIGALCLSAVAAAPGLAKESTHQRHIVQVNCDHSKIDNEETKNTVTVEFWRDDLKLYETTANYATETAIVWSAFKAIFKYPEFTEGPPKCDSNQWAVYISDPNQFPAGGGYEAGKERNPTHFIMRTSGKDGFFMDEVEYHDEENKGNRVDFGASNGKGYCLSKDSGDAKRSWKKYVDGCYPALKFVLKSGKVYPAD</sequence>
<name>A0ABT3H5X3_9HYPH</name>
<protein>
    <submittedName>
        <fullName evidence="2">Uncharacterized protein</fullName>
    </submittedName>
</protein>
<feature type="signal peptide" evidence="1">
    <location>
        <begin position="1"/>
        <end position="18"/>
    </location>
</feature>